<keyword evidence="1" id="KW-0904">Protein phosphatase</keyword>
<organism evidence="3 4">
    <name type="scientific">Trichoglossum hirsutum</name>
    <dbReference type="NCBI Taxonomy" id="265104"/>
    <lineage>
        <taxon>Eukaryota</taxon>
        <taxon>Fungi</taxon>
        <taxon>Dikarya</taxon>
        <taxon>Ascomycota</taxon>
        <taxon>Pezizomycotina</taxon>
        <taxon>Geoglossomycetes</taxon>
        <taxon>Geoglossales</taxon>
        <taxon>Geoglossaceae</taxon>
        <taxon>Trichoglossum</taxon>
    </lineage>
</organism>
<dbReference type="SUPFAM" id="SSF81606">
    <property type="entry name" value="PP2C-like"/>
    <property type="match status" value="1"/>
</dbReference>
<dbReference type="EMBL" id="JAGHQM010000115">
    <property type="protein sequence ID" value="KAH0565271.1"/>
    <property type="molecule type" value="Genomic_DNA"/>
</dbReference>
<dbReference type="Pfam" id="PF13672">
    <property type="entry name" value="PP2C_2"/>
    <property type="match status" value="1"/>
</dbReference>
<evidence type="ECO:0000256" key="1">
    <source>
        <dbReference type="RuleBase" id="RU366020"/>
    </source>
</evidence>
<accession>A0A9P8LH18</accession>
<evidence type="ECO:0000313" key="4">
    <source>
        <dbReference type="Proteomes" id="UP000750711"/>
    </source>
</evidence>
<dbReference type="GO" id="GO:0046872">
    <property type="term" value="F:metal ion binding"/>
    <property type="evidence" value="ECO:0007669"/>
    <property type="project" value="UniProtKB-UniRule"/>
</dbReference>
<keyword evidence="1" id="KW-0460">Magnesium</keyword>
<protein>
    <recommendedName>
        <fullName evidence="1">Protein phosphatase</fullName>
        <ecNumber evidence="1">3.1.3.16</ecNumber>
    </recommendedName>
</protein>
<feature type="domain" description="PPM-type phosphatase" evidence="2">
    <location>
        <begin position="115"/>
        <end position="413"/>
    </location>
</feature>
<dbReference type="InterPro" id="IPR039123">
    <property type="entry name" value="PPTC7"/>
</dbReference>
<dbReference type="InterPro" id="IPR036457">
    <property type="entry name" value="PPM-type-like_dom_sf"/>
</dbReference>
<keyword evidence="1" id="KW-0479">Metal-binding</keyword>
<reference evidence="3" key="1">
    <citation type="submission" date="2021-03" db="EMBL/GenBank/DDBJ databases">
        <title>Comparative genomics and phylogenomic investigation of the class Geoglossomycetes provide insights into ecological specialization and systematics.</title>
        <authorList>
            <person name="Melie T."/>
            <person name="Pirro S."/>
            <person name="Miller A.N."/>
            <person name="Quandt A."/>
        </authorList>
    </citation>
    <scope>NUCLEOTIDE SEQUENCE</scope>
    <source>
        <strain evidence="3">CAQ_001_2017</strain>
    </source>
</reference>
<keyword evidence="1" id="KW-0378">Hydrolase</keyword>
<proteinExistence type="inferred from homology"/>
<dbReference type="PANTHER" id="PTHR12320:SF1">
    <property type="entry name" value="PROTEIN PHOSPHATASE PTC7 HOMOLOG"/>
    <property type="match status" value="1"/>
</dbReference>
<name>A0A9P8LH18_9PEZI</name>
<dbReference type="PROSITE" id="PS51746">
    <property type="entry name" value="PPM_2"/>
    <property type="match status" value="1"/>
</dbReference>
<dbReference type="AlphaFoldDB" id="A0A9P8LH18"/>
<comment type="catalytic activity">
    <reaction evidence="1">
        <text>O-phospho-L-seryl-[protein] + H2O = L-seryl-[protein] + phosphate</text>
        <dbReference type="Rhea" id="RHEA:20629"/>
        <dbReference type="Rhea" id="RHEA-COMP:9863"/>
        <dbReference type="Rhea" id="RHEA-COMP:11604"/>
        <dbReference type="ChEBI" id="CHEBI:15377"/>
        <dbReference type="ChEBI" id="CHEBI:29999"/>
        <dbReference type="ChEBI" id="CHEBI:43474"/>
        <dbReference type="ChEBI" id="CHEBI:83421"/>
        <dbReference type="EC" id="3.1.3.16"/>
    </reaction>
</comment>
<evidence type="ECO:0000313" key="3">
    <source>
        <dbReference type="EMBL" id="KAH0565271.1"/>
    </source>
</evidence>
<keyword evidence="1" id="KW-0464">Manganese</keyword>
<dbReference type="GO" id="GO:0004722">
    <property type="term" value="F:protein serine/threonine phosphatase activity"/>
    <property type="evidence" value="ECO:0007669"/>
    <property type="project" value="UniProtKB-EC"/>
</dbReference>
<comment type="cofactor">
    <cofactor evidence="1">
        <name>Mg(2+)</name>
        <dbReference type="ChEBI" id="CHEBI:18420"/>
    </cofactor>
</comment>
<sequence length="417" mass="44939">MKTRLSPSPSRHTAVAAVSQQQLRALFGGVLYPAQKQVSSNSWRPCLARTICPRFGGYGTRVVPRRSQSSVVPPISSFSYRISASYSAKGKQFEPDTNVFSFNAHTRIQPTALNIEGASDKRRHRPASGEDAFFISRVGETGDVAVGIADGVGGWAESGVDPADFSHTFCDYMASAAYKFKENSQLKSLTPRELMQTGYQEIVEDDSIVAGGSTACVGVARKDGTLEVANLGDSGFVHLRSNAVHHFSSPQTHAFNTPYQLSIISAKLLAQTAAYGGTYFHDSPNDAIVSNHTLRHGDVLVFGSDGVWDNLSAHDTLRIVSQRMIEKGAWESGNSGVAVGEGLERLTDQGESSEGRHLTLQSTLAVAVAAHAKVASLNTKIDGPFAKEVHRLYPEETYHGGKVDDICVVVLLVLEDK</sequence>
<comment type="caution">
    <text evidence="3">The sequence shown here is derived from an EMBL/GenBank/DDBJ whole genome shotgun (WGS) entry which is preliminary data.</text>
</comment>
<dbReference type="InterPro" id="IPR001932">
    <property type="entry name" value="PPM-type_phosphatase-like_dom"/>
</dbReference>
<evidence type="ECO:0000259" key="2">
    <source>
        <dbReference type="PROSITE" id="PS51746"/>
    </source>
</evidence>
<dbReference type="PANTHER" id="PTHR12320">
    <property type="entry name" value="PROTEIN PHOSPHATASE 2C"/>
    <property type="match status" value="1"/>
</dbReference>
<gene>
    <name evidence="3" type="ORF">GP486_001336</name>
</gene>
<comment type="cofactor">
    <cofactor evidence="1">
        <name>Mn(2+)</name>
        <dbReference type="ChEBI" id="CHEBI:29035"/>
    </cofactor>
</comment>
<dbReference type="SMART" id="SM00332">
    <property type="entry name" value="PP2Cc"/>
    <property type="match status" value="1"/>
</dbReference>
<comment type="catalytic activity">
    <reaction evidence="1">
        <text>O-phospho-L-threonyl-[protein] + H2O = L-threonyl-[protein] + phosphate</text>
        <dbReference type="Rhea" id="RHEA:47004"/>
        <dbReference type="Rhea" id="RHEA-COMP:11060"/>
        <dbReference type="Rhea" id="RHEA-COMP:11605"/>
        <dbReference type="ChEBI" id="CHEBI:15377"/>
        <dbReference type="ChEBI" id="CHEBI:30013"/>
        <dbReference type="ChEBI" id="CHEBI:43474"/>
        <dbReference type="ChEBI" id="CHEBI:61977"/>
        <dbReference type="EC" id="3.1.3.16"/>
    </reaction>
</comment>
<comment type="similarity">
    <text evidence="1">Belongs to the PP2C family.</text>
</comment>
<keyword evidence="4" id="KW-1185">Reference proteome</keyword>
<dbReference type="Gene3D" id="3.60.40.10">
    <property type="entry name" value="PPM-type phosphatase domain"/>
    <property type="match status" value="1"/>
</dbReference>
<dbReference type="Proteomes" id="UP000750711">
    <property type="component" value="Unassembled WGS sequence"/>
</dbReference>
<dbReference type="EC" id="3.1.3.16" evidence="1"/>